<evidence type="ECO:0000313" key="2">
    <source>
        <dbReference type="EMBL" id="KAL3528012.1"/>
    </source>
</evidence>
<comment type="caution">
    <text evidence="2">The sequence shown here is derived from an EMBL/GenBank/DDBJ whole genome shotgun (WGS) entry which is preliminary data.</text>
</comment>
<protein>
    <submittedName>
        <fullName evidence="2">Uncharacterized protein</fullName>
    </submittedName>
</protein>
<dbReference type="Proteomes" id="UP001630127">
    <property type="component" value="Unassembled WGS sequence"/>
</dbReference>
<keyword evidence="3" id="KW-1185">Reference proteome</keyword>
<evidence type="ECO:0000313" key="3">
    <source>
        <dbReference type="Proteomes" id="UP001630127"/>
    </source>
</evidence>
<dbReference type="AlphaFoldDB" id="A0ABD3A8F9"/>
<organism evidence="2 3">
    <name type="scientific">Cinchona calisaya</name>
    <dbReference type="NCBI Taxonomy" id="153742"/>
    <lineage>
        <taxon>Eukaryota</taxon>
        <taxon>Viridiplantae</taxon>
        <taxon>Streptophyta</taxon>
        <taxon>Embryophyta</taxon>
        <taxon>Tracheophyta</taxon>
        <taxon>Spermatophyta</taxon>
        <taxon>Magnoliopsida</taxon>
        <taxon>eudicotyledons</taxon>
        <taxon>Gunneridae</taxon>
        <taxon>Pentapetalae</taxon>
        <taxon>asterids</taxon>
        <taxon>lamiids</taxon>
        <taxon>Gentianales</taxon>
        <taxon>Rubiaceae</taxon>
        <taxon>Cinchonoideae</taxon>
        <taxon>Cinchoneae</taxon>
        <taxon>Cinchona</taxon>
    </lineage>
</organism>
<sequence length="91" mass="9954">MEEEKEDVGIQEQTREKGKGERVGEAELRRRNSPWAQHVPGTFTQLLASQTLQVEASAASCTAKFWVGSMARPYTLAVHRVGLVAIASSLA</sequence>
<name>A0ABD3A8F9_9GENT</name>
<proteinExistence type="predicted"/>
<feature type="compositionally biased region" description="Basic and acidic residues" evidence="1">
    <location>
        <begin position="13"/>
        <end position="30"/>
    </location>
</feature>
<reference evidence="2 3" key="1">
    <citation type="submission" date="2024-11" db="EMBL/GenBank/DDBJ databases">
        <title>A near-complete genome assembly of Cinchona calisaya.</title>
        <authorList>
            <person name="Lian D.C."/>
            <person name="Zhao X.W."/>
            <person name="Wei L."/>
        </authorList>
    </citation>
    <scope>NUCLEOTIDE SEQUENCE [LARGE SCALE GENOMIC DNA]</scope>
    <source>
        <tissue evidence="2">Nenye</tissue>
    </source>
</reference>
<gene>
    <name evidence="2" type="ORF">ACH5RR_012668</name>
</gene>
<evidence type="ECO:0000256" key="1">
    <source>
        <dbReference type="SAM" id="MobiDB-lite"/>
    </source>
</evidence>
<accession>A0ABD3A8F9</accession>
<dbReference type="EMBL" id="JBJUIK010000005">
    <property type="protein sequence ID" value="KAL3528012.1"/>
    <property type="molecule type" value="Genomic_DNA"/>
</dbReference>
<feature type="region of interest" description="Disordered" evidence="1">
    <location>
        <begin position="1"/>
        <end position="35"/>
    </location>
</feature>